<protein>
    <submittedName>
        <fullName evidence="1">Uncharacterized protein</fullName>
    </submittedName>
</protein>
<keyword evidence="2" id="KW-1185">Reference proteome</keyword>
<evidence type="ECO:0000313" key="2">
    <source>
        <dbReference type="Proteomes" id="UP000198767"/>
    </source>
</evidence>
<dbReference type="AlphaFoldDB" id="A0A1G5RHP6"/>
<dbReference type="EMBL" id="FMWG01000015">
    <property type="protein sequence ID" value="SCZ72901.1"/>
    <property type="molecule type" value="Genomic_DNA"/>
</dbReference>
<sequence length="75" mass="8671">MNCLERAILHPRIEILRYNKKGTSVNECYVNRLLVECSTYWWCAAPWPVHPSHKSSVNVFMSKFGSINPISSTRC</sequence>
<name>A0A1G5RHP6_9RHOB</name>
<proteinExistence type="predicted"/>
<reference evidence="1 2" key="1">
    <citation type="submission" date="2016-10" db="EMBL/GenBank/DDBJ databases">
        <authorList>
            <person name="de Groot N.N."/>
        </authorList>
    </citation>
    <scope>NUCLEOTIDE SEQUENCE [LARGE SCALE GENOMIC DNA]</scope>
    <source>
        <strain evidence="1 2">U95</strain>
    </source>
</reference>
<gene>
    <name evidence="1" type="ORF">SAMN04488118_11567</name>
</gene>
<evidence type="ECO:0000313" key="1">
    <source>
        <dbReference type="EMBL" id="SCZ72901.1"/>
    </source>
</evidence>
<dbReference type="Proteomes" id="UP000198767">
    <property type="component" value="Unassembled WGS sequence"/>
</dbReference>
<accession>A0A1G5RHP6</accession>
<organism evidence="1 2">
    <name type="scientific">Epibacterium ulvae</name>
    <dbReference type="NCBI Taxonomy" id="1156985"/>
    <lineage>
        <taxon>Bacteria</taxon>
        <taxon>Pseudomonadati</taxon>
        <taxon>Pseudomonadota</taxon>
        <taxon>Alphaproteobacteria</taxon>
        <taxon>Rhodobacterales</taxon>
        <taxon>Roseobacteraceae</taxon>
        <taxon>Epibacterium</taxon>
    </lineage>
</organism>